<dbReference type="GO" id="GO:0004497">
    <property type="term" value="F:monooxygenase activity"/>
    <property type="evidence" value="ECO:0007669"/>
    <property type="project" value="UniProtKB-ARBA"/>
</dbReference>
<name>A0A6J4TY44_9ACTN</name>
<dbReference type="AlphaFoldDB" id="A0A6J4TY44"/>
<dbReference type="GO" id="GO:0005737">
    <property type="term" value="C:cytoplasm"/>
    <property type="evidence" value="ECO:0007669"/>
    <property type="project" value="TreeGrafter"/>
</dbReference>
<dbReference type="SUPFAM" id="SSF51905">
    <property type="entry name" value="FAD/NAD(P)-binding domain"/>
    <property type="match status" value="1"/>
</dbReference>
<dbReference type="InterPro" id="IPR036188">
    <property type="entry name" value="FAD/NAD-bd_sf"/>
</dbReference>
<dbReference type="InterPro" id="IPR006076">
    <property type="entry name" value="FAD-dep_OxRdtase"/>
</dbReference>
<dbReference type="SUPFAM" id="SSF50022">
    <property type="entry name" value="ISP domain"/>
    <property type="match status" value="1"/>
</dbReference>
<dbReference type="Gene3D" id="3.50.50.60">
    <property type="entry name" value="FAD/NAD(P)-binding domain"/>
    <property type="match status" value="1"/>
</dbReference>
<dbReference type="InterPro" id="IPR036922">
    <property type="entry name" value="Rieske_2Fe-2S_sf"/>
</dbReference>
<sequence length="506" mass="54367">MTLRGTDSLWLDLAGADARPHPELDRDITVDVAVIGGGIAGITTALLLKRDGASVAVLERGAVGAGATGFTTAKTSALQETVLKQVRQMHGDDGVRDYAQANLAAIETMEGLVREHGIECSWERLADHTYAGDEQEVSDVEQVIAAAEAAGLAVQRVEGSGTPLPFDVPLAARLENQAQMNPAEYVRGLGETLRGDVYETTPVRHVSARSPYTLETEGGAKVTAEHVVVATNYPLLDRGIFFARIEATRSYLVAARVRGGRAVDGMAITAGQPTRSVRPFEHDGESWLLVGGEGHQTGAKDAQPDRYESLTEFATKHWDVIDVPYRWSTQDGKPVDHLPYIGRYAPGVDTMWVGTGYMKWGMTNGTVAATVISDLIAGRENLYAERFDPNRLTVKSAPEVAKLQAHVGVHFFGDRARPAEVSSSEDVPAGEARVVRSGAGKVGVYRDDAGGLHAVSLRCTHLGCLTRWNDADRSWDCPCHGSRFDPDGEVLAGPAAEPLEKRDPPA</sequence>
<keyword evidence="4" id="KW-0411">Iron-sulfur</keyword>
<dbReference type="Gene3D" id="3.30.9.10">
    <property type="entry name" value="D-Amino Acid Oxidase, subunit A, domain 2"/>
    <property type="match status" value="1"/>
</dbReference>
<evidence type="ECO:0000256" key="1">
    <source>
        <dbReference type="ARBA" id="ARBA00022714"/>
    </source>
</evidence>
<evidence type="ECO:0000313" key="8">
    <source>
        <dbReference type="EMBL" id="CAA9534862.1"/>
    </source>
</evidence>
<keyword evidence="2" id="KW-0479">Metal-binding</keyword>
<dbReference type="InterPro" id="IPR005805">
    <property type="entry name" value="Rieske_Fe-S_prot_C"/>
</dbReference>
<protein>
    <submittedName>
        <fullName evidence="8">Iron-sulfur binding oxidoreductase</fullName>
    </submittedName>
</protein>
<dbReference type="PRINTS" id="PR00162">
    <property type="entry name" value="RIESKE"/>
</dbReference>
<dbReference type="PANTHER" id="PTHR13847:SF274">
    <property type="entry name" value="RIESKE 2FE-2S IRON-SULFUR PROTEIN YHFW-RELATED"/>
    <property type="match status" value="1"/>
</dbReference>
<dbReference type="GO" id="GO:0051537">
    <property type="term" value="F:2 iron, 2 sulfur cluster binding"/>
    <property type="evidence" value="ECO:0007669"/>
    <property type="project" value="UniProtKB-KW"/>
</dbReference>
<evidence type="ECO:0000259" key="7">
    <source>
        <dbReference type="PROSITE" id="PS51296"/>
    </source>
</evidence>
<dbReference type="Pfam" id="PF00355">
    <property type="entry name" value="Rieske"/>
    <property type="match status" value="1"/>
</dbReference>
<evidence type="ECO:0000256" key="6">
    <source>
        <dbReference type="SAM" id="MobiDB-lite"/>
    </source>
</evidence>
<dbReference type="PANTHER" id="PTHR13847">
    <property type="entry name" value="SARCOSINE DEHYDROGENASE-RELATED"/>
    <property type="match status" value="1"/>
</dbReference>
<evidence type="ECO:0000256" key="4">
    <source>
        <dbReference type="ARBA" id="ARBA00023014"/>
    </source>
</evidence>
<dbReference type="Pfam" id="PF01266">
    <property type="entry name" value="DAO"/>
    <property type="match status" value="1"/>
</dbReference>
<dbReference type="InterPro" id="IPR038010">
    <property type="entry name" value="YhfW_C"/>
</dbReference>
<dbReference type="GO" id="GO:0016020">
    <property type="term" value="C:membrane"/>
    <property type="evidence" value="ECO:0007669"/>
    <property type="project" value="InterPro"/>
</dbReference>
<accession>A0A6J4TY44</accession>
<dbReference type="CDD" id="cd03477">
    <property type="entry name" value="Rieske_YhfW_C"/>
    <property type="match status" value="1"/>
</dbReference>
<gene>
    <name evidence="8" type="ORF">AVDCRST_MAG85-4005</name>
</gene>
<evidence type="ECO:0000256" key="2">
    <source>
        <dbReference type="ARBA" id="ARBA00022723"/>
    </source>
</evidence>
<proteinExistence type="predicted"/>
<dbReference type="GO" id="GO:0046872">
    <property type="term" value="F:metal ion binding"/>
    <property type="evidence" value="ECO:0007669"/>
    <property type="project" value="UniProtKB-KW"/>
</dbReference>
<reference evidence="8" key="1">
    <citation type="submission" date="2020-02" db="EMBL/GenBank/DDBJ databases">
        <authorList>
            <person name="Meier V. D."/>
        </authorList>
    </citation>
    <scope>NUCLEOTIDE SEQUENCE</scope>
    <source>
        <strain evidence="8">AVDCRST_MAG85</strain>
    </source>
</reference>
<feature type="region of interest" description="Disordered" evidence="6">
    <location>
        <begin position="485"/>
        <end position="506"/>
    </location>
</feature>
<dbReference type="Gene3D" id="2.102.10.10">
    <property type="entry name" value="Rieske [2Fe-2S] iron-sulphur domain"/>
    <property type="match status" value="1"/>
</dbReference>
<dbReference type="PROSITE" id="PS51296">
    <property type="entry name" value="RIESKE"/>
    <property type="match status" value="1"/>
</dbReference>
<keyword evidence="1" id="KW-0001">2Fe-2S</keyword>
<evidence type="ECO:0000256" key="3">
    <source>
        <dbReference type="ARBA" id="ARBA00023004"/>
    </source>
</evidence>
<evidence type="ECO:0000256" key="5">
    <source>
        <dbReference type="ARBA" id="ARBA00023157"/>
    </source>
</evidence>
<dbReference type="EMBL" id="CADCVT010000453">
    <property type="protein sequence ID" value="CAA9534862.1"/>
    <property type="molecule type" value="Genomic_DNA"/>
</dbReference>
<dbReference type="InterPro" id="IPR017941">
    <property type="entry name" value="Rieske_2Fe-2S"/>
</dbReference>
<keyword evidence="5" id="KW-1015">Disulfide bond</keyword>
<feature type="domain" description="Rieske" evidence="7">
    <location>
        <begin position="419"/>
        <end position="500"/>
    </location>
</feature>
<keyword evidence="3" id="KW-0408">Iron</keyword>
<dbReference type="GO" id="GO:0016705">
    <property type="term" value="F:oxidoreductase activity, acting on paired donors, with incorporation or reduction of molecular oxygen"/>
    <property type="evidence" value="ECO:0007669"/>
    <property type="project" value="UniProtKB-ARBA"/>
</dbReference>
<organism evidence="8">
    <name type="scientific">uncultured Solirubrobacteraceae bacterium</name>
    <dbReference type="NCBI Taxonomy" id="1162706"/>
    <lineage>
        <taxon>Bacteria</taxon>
        <taxon>Bacillati</taxon>
        <taxon>Actinomycetota</taxon>
        <taxon>Thermoleophilia</taxon>
        <taxon>Solirubrobacterales</taxon>
        <taxon>Solirubrobacteraceae</taxon>
        <taxon>environmental samples</taxon>
    </lineage>
</organism>